<feature type="transmembrane region" description="Helical" evidence="1">
    <location>
        <begin position="352"/>
        <end position="371"/>
    </location>
</feature>
<evidence type="ECO:0008006" key="4">
    <source>
        <dbReference type="Google" id="ProtNLM"/>
    </source>
</evidence>
<keyword evidence="1" id="KW-1133">Transmembrane helix</keyword>
<accession>A0A2V2X1K0</accession>
<dbReference type="VEuPathDB" id="TriTrypDB:TCDM_07017"/>
<dbReference type="VEuPathDB" id="TriTrypDB:TcBrA4_0073310"/>
<reference evidence="2 3" key="1">
    <citation type="journal article" date="2018" name="Microb. Genom.">
        <title>Expanding an expanded genome: long-read sequencing of Trypanosoma cruzi.</title>
        <authorList>
            <person name="Berna L."/>
            <person name="Rodriguez M."/>
            <person name="Chiribao M.L."/>
            <person name="Parodi-Talice A."/>
            <person name="Pita S."/>
            <person name="Rijo G."/>
            <person name="Alvarez-Valin F."/>
            <person name="Robello C."/>
        </authorList>
    </citation>
    <scope>NUCLEOTIDE SEQUENCE [LARGE SCALE GENOMIC DNA]</scope>
    <source>
        <strain evidence="2 3">TCC</strain>
    </source>
</reference>
<feature type="transmembrane region" description="Helical" evidence="1">
    <location>
        <begin position="506"/>
        <end position="539"/>
    </location>
</feature>
<dbReference type="VEuPathDB" id="TriTrypDB:C3747_37g170"/>
<keyword evidence="1" id="KW-0812">Transmembrane</keyword>
<organism evidence="2 3">
    <name type="scientific">Trypanosoma cruzi</name>
    <dbReference type="NCBI Taxonomy" id="5693"/>
    <lineage>
        <taxon>Eukaryota</taxon>
        <taxon>Discoba</taxon>
        <taxon>Euglenozoa</taxon>
        <taxon>Kinetoplastea</taxon>
        <taxon>Metakinetoplastina</taxon>
        <taxon>Trypanosomatida</taxon>
        <taxon>Trypanosomatidae</taxon>
        <taxon>Trypanosoma</taxon>
        <taxon>Schizotrypanum</taxon>
    </lineage>
</organism>
<proteinExistence type="predicted"/>
<dbReference type="VEuPathDB" id="TriTrypDB:C4B63_51g87"/>
<feature type="transmembrane region" description="Helical" evidence="1">
    <location>
        <begin position="281"/>
        <end position="304"/>
    </location>
</feature>
<protein>
    <recommendedName>
        <fullName evidence="4">Transmembrane protein</fullName>
    </recommendedName>
</protein>
<feature type="transmembrane region" description="Helical" evidence="1">
    <location>
        <begin position="383"/>
        <end position="401"/>
    </location>
</feature>
<feature type="transmembrane region" description="Helical" evidence="1">
    <location>
        <begin position="311"/>
        <end position="332"/>
    </location>
</feature>
<dbReference type="VEuPathDB" id="TriTrypDB:BCY84_13740"/>
<dbReference type="VEuPathDB" id="TriTrypDB:TcCLB.507663.80"/>
<dbReference type="Proteomes" id="UP000246078">
    <property type="component" value="Unassembled WGS sequence"/>
</dbReference>
<sequence>MYLKSQTPPFTDKGTQVVLYAHIFVLFCFCISPSAFFFLLPIWVGRGIFTLLLGAGMPLGGRRCMRCGRLAFLLVLLAFLFMMDASFSSAMGANTVHVGRATCGTTIPIDSHWVTGPMWSFRGLASGSFSRRTSTVGSALIFGRAYISEEMEFVLNSEAGMGPSSVVVFELNTILEPESECEFYWSPLKAAMDGTEITAARVMALGASAGSSCPMPFEVEVSLLYDEEVSHFLRVDPIKGGTNSVSFSTKDMKWPVIFRVPDKCEVYLLLLTNRQGSIHRWYVWIPATVFTAFALLFFATVMLLPRDLPCVIMAIVMTLFFVGYLGSCIGLVMEILSWQSGLGVMFPFPGAVTLYCCLPIFYLLVSVVVVLRHRHSGILIRALLRLAVYGLNCALCCGYWVAGEVLLGSLTLLQFLLSNLFLSAIYSYFAVILERSNFPVEPLPNAIGFLWFAPLTPFAPCLLMYYDLYMMQECGRTNVNFALVVKETVLMYDTLTSFPLLFLQNIWGIALLATAAAYHMPFLVLLFASLLLFTLHFILSVKQYVKSRRLWIHHDDIRGGKGQFSFLCDWCTLWTSLEHCVCSVHRQTPTETEDRRGCYPMTAVSGDRQDGRTCGVSAWQAHGTNGDEAPYSSLSTDMGIEGREQNGVYWPASVSM</sequence>
<keyword evidence="1" id="KW-0472">Membrane</keyword>
<comment type="caution">
    <text evidence="2">The sequence shown here is derived from an EMBL/GenBank/DDBJ whole genome shotgun (WGS) entry which is preliminary data.</text>
</comment>
<gene>
    <name evidence="2" type="ORF">C3747_37g170</name>
</gene>
<dbReference type="VEuPathDB" id="TriTrypDB:TCSYLVIO_002093"/>
<feature type="transmembrane region" description="Helical" evidence="1">
    <location>
        <begin position="413"/>
        <end position="433"/>
    </location>
</feature>
<dbReference type="AlphaFoldDB" id="A0A2V2X1K0"/>
<dbReference type="EMBL" id="PRFC01000037">
    <property type="protein sequence ID" value="PWV14362.1"/>
    <property type="molecule type" value="Genomic_DNA"/>
</dbReference>
<evidence type="ECO:0000256" key="1">
    <source>
        <dbReference type="SAM" id="Phobius"/>
    </source>
</evidence>
<feature type="transmembrane region" description="Helical" evidence="1">
    <location>
        <begin position="445"/>
        <end position="466"/>
    </location>
</feature>
<dbReference type="VEuPathDB" id="TriTrypDB:TcG_06551"/>
<dbReference type="VEuPathDB" id="TriTrypDB:Tc_MARK_1248"/>
<dbReference type="VEuPathDB" id="TriTrypDB:ECC02_004236"/>
<feature type="transmembrane region" description="Helical" evidence="1">
    <location>
        <begin position="20"/>
        <end position="49"/>
    </location>
</feature>
<name>A0A2V2X1K0_TRYCR</name>
<evidence type="ECO:0000313" key="3">
    <source>
        <dbReference type="Proteomes" id="UP000246078"/>
    </source>
</evidence>
<dbReference type="VEuPathDB" id="TriTrypDB:TcCL_NonESM04621"/>
<evidence type="ECO:0000313" key="2">
    <source>
        <dbReference type="EMBL" id="PWV14362.1"/>
    </source>
</evidence>
<feature type="transmembrane region" description="Helical" evidence="1">
    <location>
        <begin position="70"/>
        <end position="93"/>
    </location>
</feature>
<dbReference type="VEuPathDB" id="TriTrypDB:TcYC6_0101430"/>
<dbReference type="VEuPathDB" id="TriTrypDB:TcCLB.506179.30"/>